<reference evidence="2 3" key="1">
    <citation type="submission" date="2021-12" db="EMBL/GenBank/DDBJ databases">
        <title>Genome seq of P8.</title>
        <authorList>
            <person name="Seo T."/>
        </authorList>
    </citation>
    <scope>NUCLEOTIDE SEQUENCE [LARGE SCALE GENOMIC DNA]</scope>
    <source>
        <strain evidence="2 3">P8</strain>
    </source>
</reference>
<dbReference type="RefSeq" id="WP_233375472.1">
    <property type="nucleotide sequence ID" value="NZ_JAJTWU010000016.1"/>
</dbReference>
<protein>
    <submittedName>
        <fullName evidence="2">Helix-turn-helix domain-containing protein</fullName>
    </submittedName>
</protein>
<dbReference type="SUPFAM" id="SSF47413">
    <property type="entry name" value="lambda repressor-like DNA-binding domains"/>
    <property type="match status" value="1"/>
</dbReference>
<organism evidence="2 3">
    <name type="scientific">Pelomonas cellulosilytica</name>
    <dbReference type="NCBI Taxonomy" id="2906762"/>
    <lineage>
        <taxon>Bacteria</taxon>
        <taxon>Pseudomonadati</taxon>
        <taxon>Pseudomonadota</taxon>
        <taxon>Betaproteobacteria</taxon>
        <taxon>Burkholderiales</taxon>
        <taxon>Sphaerotilaceae</taxon>
        <taxon>Roseateles</taxon>
    </lineage>
</organism>
<dbReference type="Pfam" id="PF13560">
    <property type="entry name" value="HTH_31"/>
    <property type="match status" value="1"/>
</dbReference>
<proteinExistence type="predicted"/>
<dbReference type="SMART" id="SM00530">
    <property type="entry name" value="HTH_XRE"/>
    <property type="match status" value="1"/>
</dbReference>
<dbReference type="Gene3D" id="1.10.260.40">
    <property type="entry name" value="lambda repressor-like DNA-binding domains"/>
    <property type="match status" value="1"/>
</dbReference>
<dbReference type="InterPro" id="IPR001387">
    <property type="entry name" value="Cro/C1-type_HTH"/>
</dbReference>
<evidence type="ECO:0000313" key="2">
    <source>
        <dbReference type="EMBL" id="MCE4558068.1"/>
    </source>
</evidence>
<dbReference type="PROSITE" id="PS50943">
    <property type="entry name" value="HTH_CROC1"/>
    <property type="match status" value="1"/>
</dbReference>
<dbReference type="CDD" id="cd00093">
    <property type="entry name" value="HTH_XRE"/>
    <property type="match status" value="1"/>
</dbReference>
<evidence type="ECO:0000259" key="1">
    <source>
        <dbReference type="PROSITE" id="PS50943"/>
    </source>
</evidence>
<accession>A0ABS8Y190</accession>
<dbReference type="EMBL" id="JAJTWU010000016">
    <property type="protein sequence ID" value="MCE4558068.1"/>
    <property type="molecule type" value="Genomic_DNA"/>
</dbReference>
<name>A0ABS8Y190_9BURK</name>
<feature type="domain" description="HTH cro/C1-type" evidence="1">
    <location>
        <begin position="39"/>
        <end position="93"/>
    </location>
</feature>
<dbReference type="Proteomes" id="UP001200741">
    <property type="component" value="Unassembled WGS sequence"/>
</dbReference>
<dbReference type="InterPro" id="IPR010982">
    <property type="entry name" value="Lambda_DNA-bd_dom_sf"/>
</dbReference>
<comment type="caution">
    <text evidence="2">The sequence shown here is derived from an EMBL/GenBank/DDBJ whole genome shotgun (WGS) entry which is preliminary data.</text>
</comment>
<sequence>MFLILFGGSSMYRMRSVPAKSPPTSPVVTTQLEALGRRIRSRREQQKVSATDAAEAAGMSRVTLHRVERGEPSVTMGAYLSAMSALGLHFDVREPDSRRASALPKVVRLEDYPALKQLAWQLQGVGEITPRQALDLYERNWRHVDREHLTLRERWLIQALVDELGGGWLLV</sequence>
<gene>
    <name evidence="2" type="ORF">LXT13_27145</name>
</gene>
<evidence type="ECO:0000313" key="3">
    <source>
        <dbReference type="Proteomes" id="UP001200741"/>
    </source>
</evidence>
<keyword evidence="3" id="KW-1185">Reference proteome</keyword>